<evidence type="ECO:0000313" key="5">
    <source>
        <dbReference type="Proteomes" id="UP000003011"/>
    </source>
</evidence>
<dbReference type="Proteomes" id="UP000003011">
    <property type="component" value="Unassembled WGS sequence"/>
</dbReference>
<dbReference type="PATRIC" id="fig|679200.3.peg.127"/>
<dbReference type="NCBIfam" id="TIGR00040">
    <property type="entry name" value="yfcE"/>
    <property type="match status" value="1"/>
</dbReference>
<dbReference type="AlphaFoldDB" id="G5GEX9"/>
<dbReference type="GO" id="GO:0046872">
    <property type="term" value="F:metal ion binding"/>
    <property type="evidence" value="ECO:0007669"/>
    <property type="project" value="UniProtKB-KW"/>
</dbReference>
<evidence type="ECO:0000259" key="3">
    <source>
        <dbReference type="Pfam" id="PF12850"/>
    </source>
</evidence>
<dbReference type="PANTHER" id="PTHR11124">
    <property type="entry name" value="VACUOLAR SORTING PROTEIN VPS29"/>
    <property type="match status" value="1"/>
</dbReference>
<dbReference type="HOGENOM" id="CLU_063749_2_1_9"/>
<dbReference type="Pfam" id="PF12850">
    <property type="entry name" value="Metallophos_2"/>
    <property type="match status" value="1"/>
</dbReference>
<dbReference type="GO" id="GO:0016787">
    <property type="term" value="F:hydrolase activity"/>
    <property type="evidence" value="ECO:0007669"/>
    <property type="project" value="UniProtKB-UniRule"/>
</dbReference>
<dbReference type="EC" id="3.1.4.-" evidence="2"/>
<evidence type="ECO:0000313" key="4">
    <source>
        <dbReference type="EMBL" id="EHI56670.1"/>
    </source>
</evidence>
<dbReference type="InterPro" id="IPR024654">
    <property type="entry name" value="Calcineurin-like_PHP_lpxH"/>
</dbReference>
<dbReference type="EMBL" id="ACZL01000003">
    <property type="protein sequence ID" value="EHI56670.1"/>
    <property type="molecule type" value="Genomic_DNA"/>
</dbReference>
<dbReference type="STRING" id="679200.HMPREF9333_00117"/>
<organism evidence="4 5">
    <name type="scientific">Johnsonella ignava ATCC 51276</name>
    <dbReference type="NCBI Taxonomy" id="679200"/>
    <lineage>
        <taxon>Bacteria</taxon>
        <taxon>Bacillati</taxon>
        <taxon>Bacillota</taxon>
        <taxon>Clostridia</taxon>
        <taxon>Lachnospirales</taxon>
        <taxon>Lachnospiraceae</taxon>
        <taxon>Johnsonella</taxon>
    </lineage>
</organism>
<comment type="cofactor">
    <cofactor evidence="2">
        <name>a divalent metal cation</name>
        <dbReference type="ChEBI" id="CHEBI:60240"/>
    </cofactor>
</comment>
<keyword evidence="2" id="KW-0479">Metal-binding</keyword>
<evidence type="ECO:0000256" key="1">
    <source>
        <dbReference type="ARBA" id="ARBA00008950"/>
    </source>
</evidence>
<feature type="domain" description="Calcineurin-like phosphoesterase" evidence="3">
    <location>
        <begin position="2"/>
        <end position="150"/>
    </location>
</feature>
<dbReference type="eggNOG" id="COG0622">
    <property type="taxonomic scope" value="Bacteria"/>
</dbReference>
<protein>
    <recommendedName>
        <fullName evidence="2">Phosphoesterase</fullName>
        <ecNumber evidence="2">3.1.4.-</ecNumber>
    </recommendedName>
</protein>
<dbReference type="InterPro" id="IPR000979">
    <property type="entry name" value="Phosphodiesterase_MJ0936/Vps29"/>
</dbReference>
<reference evidence="4 5" key="1">
    <citation type="submission" date="2011-08" db="EMBL/GenBank/DDBJ databases">
        <title>The Genome Sequence of Johnsonella ignava ATCC 51276.</title>
        <authorList>
            <consortium name="The Broad Institute Genome Sequencing Platform"/>
            <person name="Earl A."/>
            <person name="Ward D."/>
            <person name="Feldgarden M."/>
            <person name="Gevers D."/>
            <person name="Izard J."/>
            <person name="Blanton J.M."/>
            <person name="Baranova O.V."/>
            <person name="Dewhirst F.E."/>
            <person name="Young S.K."/>
            <person name="Zeng Q."/>
            <person name="Gargeya S."/>
            <person name="Fitzgerald M."/>
            <person name="Haas B."/>
            <person name="Abouelleil A."/>
            <person name="Alvarado L."/>
            <person name="Arachchi H.M."/>
            <person name="Berlin A."/>
            <person name="Brown A."/>
            <person name="Chapman S.B."/>
            <person name="Chen Z."/>
            <person name="Dunbar C."/>
            <person name="Freedman E."/>
            <person name="Gearin G."/>
            <person name="Gellesch M."/>
            <person name="Goldberg J."/>
            <person name="Griggs A."/>
            <person name="Gujja S."/>
            <person name="Heiman D."/>
            <person name="Howarth C."/>
            <person name="Larson L."/>
            <person name="Lui A."/>
            <person name="MacDonald P.J.P."/>
            <person name="Montmayeur A."/>
            <person name="Murphy C."/>
            <person name="Neiman D."/>
            <person name="Pearson M."/>
            <person name="Priest M."/>
            <person name="Roberts A."/>
            <person name="Saif S."/>
            <person name="Shea T."/>
            <person name="Shenoy N."/>
            <person name="Sisk P."/>
            <person name="Stolte C."/>
            <person name="Sykes S."/>
            <person name="Wortman J."/>
            <person name="Nusbaum C."/>
            <person name="Birren B."/>
        </authorList>
    </citation>
    <scope>NUCLEOTIDE SEQUENCE [LARGE SCALE GENOMIC DNA]</scope>
    <source>
        <strain evidence="4 5">ATCC 51276</strain>
    </source>
</reference>
<keyword evidence="5" id="KW-1185">Reference proteome</keyword>
<dbReference type="SUPFAM" id="SSF56300">
    <property type="entry name" value="Metallo-dependent phosphatases"/>
    <property type="match status" value="1"/>
</dbReference>
<evidence type="ECO:0000256" key="2">
    <source>
        <dbReference type="RuleBase" id="RU362039"/>
    </source>
</evidence>
<name>G5GEX9_9FIRM</name>
<dbReference type="InterPro" id="IPR029052">
    <property type="entry name" value="Metallo-depent_PP-like"/>
</dbReference>
<gene>
    <name evidence="4" type="ORF">HMPREF9333_00117</name>
</gene>
<comment type="caution">
    <text evidence="4">The sequence shown here is derived from an EMBL/GenBank/DDBJ whole genome shotgun (WGS) entry which is preliminary data.</text>
</comment>
<comment type="similarity">
    <text evidence="1 2">Belongs to the metallophosphoesterase superfamily. YfcE family.</text>
</comment>
<proteinExistence type="inferred from homology"/>
<sequence>MMKILIVSDTHGRDEVLRKVIGIEEPVDMLIHLGDTVGSEKRIEQMLKVKTAFFTVKGNNDFSATLDERKEINIGKYKILLVHGHRHGVYAGTQHLKDEAISKDYDIVMYGHTHVPHYENENGIIILNPGSISYPRQRGNIGTYMVMNIDPPDTPKIVLKFLDDEHTVIDLSK</sequence>
<accession>G5GEX9</accession>
<dbReference type="Gene3D" id="3.60.21.10">
    <property type="match status" value="1"/>
</dbReference>